<keyword evidence="1" id="KW-1133">Transmembrane helix</keyword>
<feature type="transmembrane region" description="Helical" evidence="1">
    <location>
        <begin position="42"/>
        <end position="64"/>
    </location>
</feature>
<dbReference type="InParanoid" id="A0A5R8QAS2"/>
<accession>A0A5R8QAS2</accession>
<dbReference type="AlphaFoldDB" id="A0A5R8QAS2"/>
<reference evidence="2 3" key="1">
    <citation type="submission" date="2019-05" db="EMBL/GenBank/DDBJ databases">
        <title>Culicoidintestinum kansasii gen. nov., sp. nov. from the gastrointestinal tract of the biting midge, Culicoides sonorensis.</title>
        <authorList>
            <person name="Neupane S."/>
            <person name="Ghosh A."/>
            <person name="Gunther S."/>
            <person name="Martin K."/>
            <person name="Zurek L."/>
        </authorList>
    </citation>
    <scope>NUCLEOTIDE SEQUENCE [LARGE SCALE GENOMIC DNA]</scope>
    <source>
        <strain evidence="2 3">CS-1</strain>
    </source>
</reference>
<evidence type="ECO:0000256" key="1">
    <source>
        <dbReference type="SAM" id="Phobius"/>
    </source>
</evidence>
<name>A0A5R8QAS2_9FIRM</name>
<feature type="transmembrane region" description="Helical" evidence="1">
    <location>
        <begin position="16"/>
        <end position="36"/>
    </location>
</feature>
<keyword evidence="1" id="KW-0472">Membrane</keyword>
<keyword evidence="1" id="KW-0812">Transmembrane</keyword>
<dbReference type="EMBL" id="VBWP01000006">
    <property type="protein sequence ID" value="TLG72957.1"/>
    <property type="molecule type" value="Genomic_DNA"/>
</dbReference>
<dbReference type="Proteomes" id="UP000306912">
    <property type="component" value="Unassembled WGS sequence"/>
</dbReference>
<keyword evidence="3" id="KW-1185">Reference proteome</keyword>
<gene>
    <name evidence="2" type="ORF">FEZ08_07875</name>
</gene>
<dbReference type="RefSeq" id="WP_138191183.1">
    <property type="nucleotide sequence ID" value="NZ_VBWP01000006.1"/>
</dbReference>
<evidence type="ECO:0000313" key="2">
    <source>
        <dbReference type="EMBL" id="TLG72957.1"/>
    </source>
</evidence>
<sequence length="163" mass="19153">MQTFKRNTSIWNTVRLVANYGILPGGIIGFALWSLVFKENSWILLIGLIAIFWIVSGFVLLWLFNRSKLNYFSVSDTELIIGDKENKHYNFEQYRVQPVWKQQYVQYHRSGRMLRMLVLRITDISSSQTFDYDVPWDEFNDVQLMCQLIAQASGTTIIEEQVN</sequence>
<comment type="caution">
    <text evidence="2">The sequence shown here is derived from an EMBL/GenBank/DDBJ whole genome shotgun (WGS) entry which is preliminary data.</text>
</comment>
<protein>
    <submittedName>
        <fullName evidence="2">Uncharacterized protein</fullName>
    </submittedName>
</protein>
<organism evidence="2 3">
    <name type="scientific">Culicoidibacter larvae</name>
    <dbReference type="NCBI Taxonomy" id="2579976"/>
    <lineage>
        <taxon>Bacteria</taxon>
        <taxon>Bacillati</taxon>
        <taxon>Bacillota</taxon>
        <taxon>Culicoidibacteria</taxon>
        <taxon>Culicoidibacterales</taxon>
        <taxon>Culicoidibacteraceae</taxon>
        <taxon>Culicoidibacter</taxon>
    </lineage>
</organism>
<proteinExistence type="predicted"/>
<evidence type="ECO:0000313" key="3">
    <source>
        <dbReference type="Proteomes" id="UP000306912"/>
    </source>
</evidence>